<keyword evidence="3" id="KW-1185">Reference proteome</keyword>
<dbReference type="PROSITE" id="PS51318">
    <property type="entry name" value="TAT"/>
    <property type="match status" value="1"/>
</dbReference>
<name>A0A419WQZ3_9EURY</name>
<dbReference type="Proteomes" id="UP000283805">
    <property type="component" value="Unassembled WGS sequence"/>
</dbReference>
<dbReference type="AlphaFoldDB" id="A0A419WQZ3"/>
<feature type="region of interest" description="Disordered" evidence="1">
    <location>
        <begin position="107"/>
        <end position="157"/>
    </location>
</feature>
<gene>
    <name evidence="2" type="ORF">ATJ93_0834</name>
</gene>
<comment type="caution">
    <text evidence="2">The sequence shown here is derived from an EMBL/GenBank/DDBJ whole genome shotgun (WGS) entry which is preliminary data.</text>
</comment>
<evidence type="ECO:0000313" key="2">
    <source>
        <dbReference type="EMBL" id="RKD97838.1"/>
    </source>
</evidence>
<organism evidence="2 3">
    <name type="scientific">Halopiger aswanensis</name>
    <dbReference type="NCBI Taxonomy" id="148449"/>
    <lineage>
        <taxon>Archaea</taxon>
        <taxon>Methanobacteriati</taxon>
        <taxon>Methanobacteriota</taxon>
        <taxon>Stenosarchaea group</taxon>
        <taxon>Halobacteria</taxon>
        <taxon>Halobacteriales</taxon>
        <taxon>Natrialbaceae</taxon>
        <taxon>Halopiger</taxon>
    </lineage>
</organism>
<sequence>MTGDESTARTGPSRRRVLATGALAATGAVVGGSHAVGAVETRTQHEESAAAHHVHGAMFPYHYAPASQATIVETDLEWLPERLSGYQTHVLEYGHARSFRGFLFAEEGEDGNGNENKNDDGTPSSLHGRTVSLERTTGAPASASNLIGVEATVLEGD</sequence>
<accession>A0A419WQZ3</accession>
<dbReference type="RefSeq" id="WP_147376624.1">
    <property type="nucleotide sequence ID" value="NZ_RAPO01000001.1"/>
</dbReference>
<proteinExistence type="predicted"/>
<dbReference type="InterPro" id="IPR006311">
    <property type="entry name" value="TAT_signal"/>
</dbReference>
<evidence type="ECO:0000313" key="3">
    <source>
        <dbReference type="Proteomes" id="UP000283805"/>
    </source>
</evidence>
<evidence type="ECO:0000256" key="1">
    <source>
        <dbReference type="SAM" id="MobiDB-lite"/>
    </source>
</evidence>
<dbReference type="EMBL" id="RAPO01000001">
    <property type="protein sequence ID" value="RKD97838.1"/>
    <property type="molecule type" value="Genomic_DNA"/>
</dbReference>
<dbReference type="OrthoDB" id="168187at2157"/>
<reference evidence="2 3" key="1">
    <citation type="submission" date="2018-09" db="EMBL/GenBank/DDBJ databases">
        <title>Genomic Encyclopedia of Archaeal and Bacterial Type Strains, Phase II (KMG-II): from individual species to whole genera.</title>
        <authorList>
            <person name="Goeker M."/>
        </authorList>
    </citation>
    <scope>NUCLEOTIDE SEQUENCE [LARGE SCALE GENOMIC DNA]</scope>
    <source>
        <strain evidence="2 3">DSM 13151</strain>
    </source>
</reference>
<protein>
    <submittedName>
        <fullName evidence="2">Uncharacterized protein</fullName>
    </submittedName>
</protein>